<feature type="binding site" evidence="7">
    <location>
        <position position="320"/>
    </location>
    <ligand>
        <name>NAD(+)</name>
        <dbReference type="ChEBI" id="CHEBI:57540"/>
    </ligand>
</feature>
<feature type="binding site" evidence="6">
    <location>
        <position position="172"/>
    </location>
    <ligand>
        <name>substrate</name>
    </ligand>
</feature>
<feature type="binding site" evidence="7">
    <location>
        <position position="351"/>
    </location>
    <ligand>
        <name>NAD(+)</name>
        <dbReference type="ChEBI" id="CHEBI:57540"/>
    </ligand>
</feature>
<dbReference type="GO" id="GO:0141152">
    <property type="term" value="F:glycerol-3-phosphate dehydrogenase (NAD+) activity"/>
    <property type="evidence" value="ECO:0007669"/>
    <property type="project" value="UniProtKB-UniRule"/>
</dbReference>
<dbReference type="InterPro" id="IPR036291">
    <property type="entry name" value="NAD(P)-bd_dom_sf"/>
</dbReference>
<feature type="binding site" evidence="7">
    <location>
        <position position="349"/>
    </location>
    <ligand>
        <name>NAD(+)</name>
        <dbReference type="ChEBI" id="CHEBI:57540"/>
    </ligand>
</feature>
<feature type="binding site" evidence="7">
    <location>
        <position position="205"/>
    </location>
    <ligand>
        <name>NAD(+)</name>
        <dbReference type="ChEBI" id="CHEBI:57540"/>
    </ligand>
</feature>
<feature type="active site" description="Proton acceptor" evidence="5">
    <location>
        <position position="256"/>
    </location>
</feature>
<accession>A0A1C6YBZ8</accession>
<evidence type="ECO:0000256" key="1">
    <source>
        <dbReference type="ARBA" id="ARBA00011009"/>
    </source>
</evidence>
<evidence type="ECO:0000313" key="13">
    <source>
        <dbReference type="EMBL" id="SCM20849.1"/>
    </source>
</evidence>
<keyword evidence="10" id="KW-0812">Transmembrane</keyword>
<dbReference type="GO" id="GO:0051287">
    <property type="term" value="F:NAD binding"/>
    <property type="evidence" value="ECO:0007669"/>
    <property type="project" value="UniProtKB-UniRule"/>
</dbReference>
<evidence type="ECO:0000256" key="7">
    <source>
        <dbReference type="PIRSR" id="PIRSR000114-3"/>
    </source>
</evidence>
<dbReference type="Pfam" id="PF01210">
    <property type="entry name" value="NAD_Gly3P_dh_N"/>
    <property type="match status" value="1"/>
</dbReference>
<keyword evidence="2 8" id="KW-0560">Oxidoreductase</keyword>
<dbReference type="PANTHER" id="PTHR11728:SF8">
    <property type="entry name" value="GLYCEROL-3-PHOSPHATE DEHYDROGENASE [NAD(+)]-RELATED"/>
    <property type="match status" value="1"/>
</dbReference>
<evidence type="ECO:0000256" key="8">
    <source>
        <dbReference type="RuleBase" id="RU000437"/>
    </source>
</evidence>
<dbReference type="InterPro" id="IPR017751">
    <property type="entry name" value="G3P_DH_NAD-dep_euk"/>
</dbReference>
<dbReference type="EMBL" id="LT608189">
    <property type="protein sequence ID" value="SCM20849.1"/>
    <property type="molecule type" value="Genomic_DNA"/>
</dbReference>
<evidence type="ECO:0000256" key="10">
    <source>
        <dbReference type="SAM" id="Phobius"/>
    </source>
</evidence>
<dbReference type="InterPro" id="IPR011128">
    <property type="entry name" value="G3P_DH_NAD-dep_N"/>
</dbReference>
<feature type="binding site" evidence="6">
    <location>
        <begin position="320"/>
        <end position="321"/>
    </location>
    <ligand>
        <name>substrate</name>
    </ligand>
</feature>
<evidence type="ECO:0000256" key="3">
    <source>
        <dbReference type="ARBA" id="ARBA00023027"/>
    </source>
</evidence>
<dbReference type="Proteomes" id="UP000507536">
    <property type="component" value="Chromosome 9"/>
</dbReference>
<evidence type="ECO:0000256" key="9">
    <source>
        <dbReference type="RuleBase" id="RU361243"/>
    </source>
</evidence>
<dbReference type="GO" id="GO:0005829">
    <property type="term" value="C:cytosol"/>
    <property type="evidence" value="ECO:0007669"/>
    <property type="project" value="TreeGrafter"/>
</dbReference>
<gene>
    <name evidence="13" type="primary">G3PDH</name>
    <name evidence="13" type="ORF">PCHDS_000195100</name>
</gene>
<comment type="similarity">
    <text evidence="1 8">Belongs to the NAD-dependent glycerol-3-phosphate dehydrogenase family.</text>
</comment>
<name>A0A1C6YBZ8_PLACE</name>
<evidence type="ECO:0000256" key="6">
    <source>
        <dbReference type="PIRSR" id="PIRSR000114-2"/>
    </source>
</evidence>
<evidence type="ECO:0000256" key="4">
    <source>
        <dbReference type="ARBA" id="ARBA00048683"/>
    </source>
</evidence>
<dbReference type="Gene3D" id="1.10.1040.10">
    <property type="entry name" value="N-(1-d-carboxylethyl)-l-norvaline Dehydrogenase, domain 2"/>
    <property type="match status" value="1"/>
</dbReference>
<dbReference type="Gene3D" id="3.40.50.720">
    <property type="entry name" value="NAD(P)-binding Rossmann-like Domain"/>
    <property type="match status" value="1"/>
</dbReference>
<keyword evidence="3 7" id="KW-0520">NAD</keyword>
<dbReference type="GO" id="GO:0046168">
    <property type="term" value="P:glycerol-3-phosphate catabolic process"/>
    <property type="evidence" value="ECO:0007669"/>
    <property type="project" value="UniProtKB-UniRule"/>
</dbReference>
<evidence type="ECO:0000313" key="14">
    <source>
        <dbReference type="Proteomes" id="UP000507536"/>
    </source>
</evidence>
<feature type="binding site" evidence="7">
    <location>
        <begin position="60"/>
        <end position="65"/>
    </location>
    <ligand>
        <name>NAD(+)</name>
        <dbReference type="ChEBI" id="CHEBI:57540"/>
    </ligand>
</feature>
<dbReference type="PIRSF" id="PIRSF000114">
    <property type="entry name" value="Glycerol-3-P_dh"/>
    <property type="match status" value="1"/>
</dbReference>
<dbReference type="FunFam" id="1.10.1040.10:FF:000004">
    <property type="entry name" value="Glycerol-3-phosphate dehydrogenase [NAD(+)]"/>
    <property type="match status" value="1"/>
</dbReference>
<dbReference type="InterPro" id="IPR006168">
    <property type="entry name" value="G3P_DH_NAD-dep"/>
</dbReference>
<dbReference type="GO" id="GO:0042803">
    <property type="term" value="F:protein homodimerization activity"/>
    <property type="evidence" value="ECO:0007669"/>
    <property type="project" value="InterPro"/>
</dbReference>
<sequence>MYQLHIVMLYKKMVIRYIFYPIIFINVVLCYSGGSANAINKNVISPTVKHNGPLKVSIIGSGSWGTVISKIISENTQRSKIFHPIVRMYVNEEIVDNEKLSDIINKTKENVKYMKGMKLPNNIVAIPDIDKVIEDADLLIFVVPHQYLETTLSEIMKNKNLKSTAKAISLMKGIKICDYKPMLLSNIIEKMLNIECSVLSGSNIASELSTESFSEATIGFENLGTAEIWRELFDRTYFKINCIQDKAGVEMCGALKNVVALGIGFSEAFKKSYNTKSAIIRIGLEEMKKFAKLFFPSVLDETFLDSCGVADIIATCLGGRNVKCATEFAIRNGQDSWDKIESELLNGQKLQGIHTSKEIYKILENRELKNEFPLFSIIYEIAFGYKNPSSITNVLSTKKLRHIKYRK</sequence>
<evidence type="ECO:0000256" key="2">
    <source>
        <dbReference type="ARBA" id="ARBA00023002"/>
    </source>
</evidence>
<dbReference type="AlphaFoldDB" id="A0A1C6YBZ8"/>
<feature type="domain" description="Glycerol-3-phosphate dehydrogenase NAD-dependent C-terminal" evidence="12">
    <location>
        <begin position="245"/>
        <end position="392"/>
    </location>
</feature>
<reference evidence="13 14" key="1">
    <citation type="submission" date="2016-08" db="EMBL/GenBank/DDBJ databases">
        <authorList>
            <consortium name="Pathogen Informatics"/>
        </authorList>
    </citation>
    <scope>NUCLEOTIDE SEQUENCE [LARGE SCALE GENOMIC DNA]</scope>
    <source>
        <strain evidence="13 14">DS</strain>
    </source>
</reference>
<evidence type="ECO:0000259" key="11">
    <source>
        <dbReference type="Pfam" id="PF01210"/>
    </source>
</evidence>
<dbReference type="InterPro" id="IPR008927">
    <property type="entry name" value="6-PGluconate_DH-like_C_sf"/>
</dbReference>
<dbReference type="NCBIfam" id="TIGR03376">
    <property type="entry name" value="glycerol3P_DH"/>
    <property type="match status" value="1"/>
</dbReference>
<keyword evidence="10" id="KW-0472">Membrane</keyword>
<dbReference type="Pfam" id="PF07479">
    <property type="entry name" value="NAD_Gly3P_dh_C"/>
    <property type="match status" value="1"/>
</dbReference>
<dbReference type="SUPFAM" id="SSF51735">
    <property type="entry name" value="NAD(P)-binding Rossmann-fold domains"/>
    <property type="match status" value="1"/>
</dbReference>
<protein>
    <recommendedName>
        <fullName evidence="9">Glycerol-3-phosphate dehydrogenase [NAD(+)]</fullName>
        <ecNumber evidence="9">1.1.1.8</ecNumber>
    </recommendedName>
</protein>
<dbReference type="SUPFAM" id="SSF48179">
    <property type="entry name" value="6-phosphogluconate dehydrogenase C-terminal domain-like"/>
    <property type="match status" value="1"/>
</dbReference>
<evidence type="ECO:0000256" key="5">
    <source>
        <dbReference type="PIRSR" id="PIRSR000114-1"/>
    </source>
</evidence>
<evidence type="ECO:0000259" key="12">
    <source>
        <dbReference type="Pfam" id="PF07479"/>
    </source>
</evidence>
<organism evidence="13 14">
    <name type="scientific">Plasmodium chabaudi adami</name>
    <dbReference type="NCBI Taxonomy" id="5826"/>
    <lineage>
        <taxon>Eukaryota</taxon>
        <taxon>Sar</taxon>
        <taxon>Alveolata</taxon>
        <taxon>Apicomplexa</taxon>
        <taxon>Aconoidasida</taxon>
        <taxon>Haemosporida</taxon>
        <taxon>Plasmodiidae</taxon>
        <taxon>Plasmodium</taxon>
        <taxon>Plasmodium (Vinckeia)</taxon>
    </lineage>
</organism>
<dbReference type="PRINTS" id="PR00077">
    <property type="entry name" value="GPDHDRGNASE"/>
</dbReference>
<feature type="domain" description="Glycerol-3-phosphate dehydrogenase NAD-dependent N-terminal" evidence="11">
    <location>
        <begin position="55"/>
        <end position="223"/>
    </location>
</feature>
<dbReference type="EC" id="1.1.1.8" evidence="9"/>
<dbReference type="PANTHER" id="PTHR11728">
    <property type="entry name" value="GLYCEROL-3-PHOSPHATE DEHYDROGENASE"/>
    <property type="match status" value="1"/>
</dbReference>
<keyword evidence="10" id="KW-1133">Transmembrane helix</keyword>
<comment type="catalytic activity">
    <reaction evidence="4 9">
        <text>sn-glycerol 3-phosphate + NAD(+) = dihydroxyacetone phosphate + NADH + H(+)</text>
        <dbReference type="Rhea" id="RHEA:11092"/>
        <dbReference type="ChEBI" id="CHEBI:15378"/>
        <dbReference type="ChEBI" id="CHEBI:57540"/>
        <dbReference type="ChEBI" id="CHEBI:57597"/>
        <dbReference type="ChEBI" id="CHEBI:57642"/>
        <dbReference type="ChEBI" id="CHEBI:57945"/>
        <dbReference type="EC" id="1.1.1.8"/>
    </reaction>
</comment>
<dbReference type="InterPro" id="IPR013328">
    <property type="entry name" value="6PGD_dom2"/>
</dbReference>
<proteinExistence type="inferred from homology"/>
<dbReference type="InterPro" id="IPR006109">
    <property type="entry name" value="G3P_DH_NAD-dep_C"/>
</dbReference>
<dbReference type="GO" id="GO:0005975">
    <property type="term" value="P:carbohydrate metabolic process"/>
    <property type="evidence" value="ECO:0007669"/>
    <property type="project" value="InterPro"/>
</dbReference>
<feature type="transmembrane region" description="Helical" evidence="10">
    <location>
        <begin position="14"/>
        <end position="34"/>
    </location>
</feature>
<dbReference type="FunFam" id="3.40.50.720:FF:000365">
    <property type="entry name" value="Glycerol-3-phosphate dehydrogenase [NAD(+)]"/>
    <property type="match status" value="1"/>
</dbReference>